<accession>A0AAE1I4C5</accession>
<reference evidence="1" key="2">
    <citation type="journal article" date="2023" name="BMC Genomics">
        <title>Pest status, molecular evolution, and epigenetic factors derived from the genome assembly of Frankliniella fusca, a thysanopteran phytovirus vector.</title>
        <authorList>
            <person name="Catto M.A."/>
            <person name="Labadie P.E."/>
            <person name="Jacobson A.L."/>
            <person name="Kennedy G.G."/>
            <person name="Srinivasan R."/>
            <person name="Hunt B.G."/>
        </authorList>
    </citation>
    <scope>NUCLEOTIDE SEQUENCE</scope>
    <source>
        <strain evidence="1">PL_HMW_Pooled</strain>
    </source>
</reference>
<dbReference type="AlphaFoldDB" id="A0AAE1I4C5"/>
<evidence type="ECO:0000313" key="2">
    <source>
        <dbReference type="Proteomes" id="UP001219518"/>
    </source>
</evidence>
<sequence>MINMIRIRRRVLKVDDISAKLSSTQQLNNIAPVSGMFVYNFSLFPFASAVNNHFVTNIISVQIMSTTLLAFGKQLLGYMDTFLSKAIAGRELRGAGLYNTTYASSKLPAFKRVQWIVVPKDDSRHSMSAEYLS</sequence>
<name>A0AAE1I4C5_9NEOP</name>
<proteinExistence type="predicted"/>
<dbReference type="EMBL" id="JAHWGI010001439">
    <property type="protein sequence ID" value="KAK3932726.1"/>
    <property type="molecule type" value="Genomic_DNA"/>
</dbReference>
<gene>
    <name evidence="1" type="ORF">KUF71_002697</name>
</gene>
<organism evidence="1 2">
    <name type="scientific">Frankliniella fusca</name>
    <dbReference type="NCBI Taxonomy" id="407009"/>
    <lineage>
        <taxon>Eukaryota</taxon>
        <taxon>Metazoa</taxon>
        <taxon>Ecdysozoa</taxon>
        <taxon>Arthropoda</taxon>
        <taxon>Hexapoda</taxon>
        <taxon>Insecta</taxon>
        <taxon>Pterygota</taxon>
        <taxon>Neoptera</taxon>
        <taxon>Paraneoptera</taxon>
        <taxon>Thysanoptera</taxon>
        <taxon>Terebrantia</taxon>
        <taxon>Thripoidea</taxon>
        <taxon>Thripidae</taxon>
        <taxon>Frankliniella</taxon>
    </lineage>
</organism>
<protein>
    <submittedName>
        <fullName evidence="1">S-methyl-5'-thioadenosine phosphorylase</fullName>
    </submittedName>
</protein>
<comment type="caution">
    <text evidence="1">The sequence shown here is derived from an EMBL/GenBank/DDBJ whole genome shotgun (WGS) entry which is preliminary data.</text>
</comment>
<reference evidence="1" key="1">
    <citation type="submission" date="2021-07" db="EMBL/GenBank/DDBJ databases">
        <authorList>
            <person name="Catto M.A."/>
            <person name="Jacobson A."/>
            <person name="Kennedy G."/>
            <person name="Labadie P."/>
            <person name="Hunt B.G."/>
            <person name="Srinivasan R."/>
        </authorList>
    </citation>
    <scope>NUCLEOTIDE SEQUENCE</scope>
    <source>
        <strain evidence="1">PL_HMW_Pooled</strain>
        <tissue evidence="1">Head</tissue>
    </source>
</reference>
<dbReference type="Proteomes" id="UP001219518">
    <property type="component" value="Unassembled WGS sequence"/>
</dbReference>
<evidence type="ECO:0000313" key="1">
    <source>
        <dbReference type="EMBL" id="KAK3932726.1"/>
    </source>
</evidence>
<keyword evidence="2" id="KW-1185">Reference proteome</keyword>